<reference evidence="6 7" key="1">
    <citation type="submission" date="2018-10" db="EMBL/GenBank/DDBJ databases">
        <title>Sphingobacterium sp. M05W1-28.</title>
        <authorList>
            <person name="Cai H."/>
        </authorList>
    </citation>
    <scope>NUCLEOTIDE SEQUENCE [LARGE SCALE GENOMIC DNA]</scope>
    <source>
        <strain evidence="6 7">M05W1-28</strain>
    </source>
</reference>
<name>A0A420VXW6_9SPHI</name>
<dbReference type="EC" id="3.2.1.18" evidence="3"/>
<feature type="domain" description="Sialidase" evidence="5">
    <location>
        <begin position="305"/>
        <end position="519"/>
    </location>
</feature>
<dbReference type="Gene3D" id="2.120.10.10">
    <property type="match status" value="1"/>
</dbReference>
<dbReference type="GO" id="GO:0016020">
    <property type="term" value="C:membrane"/>
    <property type="evidence" value="ECO:0007669"/>
    <property type="project" value="TreeGrafter"/>
</dbReference>
<comment type="caution">
    <text evidence="6">The sequence shown here is derived from an EMBL/GenBank/DDBJ whole genome shotgun (WGS) entry which is preliminary data.</text>
</comment>
<protein>
    <recommendedName>
        <fullName evidence="3">exo-alpha-sialidase</fullName>
        <ecNumber evidence="3">3.2.1.18</ecNumber>
    </recommendedName>
</protein>
<feature type="signal peptide" evidence="4">
    <location>
        <begin position="1"/>
        <end position="25"/>
    </location>
</feature>
<dbReference type="GO" id="GO:0005737">
    <property type="term" value="C:cytoplasm"/>
    <property type="evidence" value="ECO:0007669"/>
    <property type="project" value="TreeGrafter"/>
</dbReference>
<dbReference type="InterPro" id="IPR026856">
    <property type="entry name" value="Sialidase_fam"/>
</dbReference>
<organism evidence="6 7">
    <name type="scientific">Sphingobacterium puteale</name>
    <dbReference type="NCBI Taxonomy" id="2420510"/>
    <lineage>
        <taxon>Bacteria</taxon>
        <taxon>Pseudomonadati</taxon>
        <taxon>Bacteroidota</taxon>
        <taxon>Sphingobacteriia</taxon>
        <taxon>Sphingobacteriales</taxon>
        <taxon>Sphingobacteriaceae</taxon>
        <taxon>Sphingobacterium</taxon>
    </lineage>
</organism>
<evidence type="ECO:0000313" key="6">
    <source>
        <dbReference type="EMBL" id="RKO71220.1"/>
    </source>
</evidence>
<dbReference type="GO" id="GO:0004308">
    <property type="term" value="F:exo-alpha-sialidase activity"/>
    <property type="evidence" value="ECO:0007669"/>
    <property type="project" value="UniProtKB-EC"/>
</dbReference>
<dbReference type="RefSeq" id="WP_121124795.1">
    <property type="nucleotide sequence ID" value="NZ_RBWS01000009.1"/>
</dbReference>
<dbReference type="EMBL" id="RBWS01000009">
    <property type="protein sequence ID" value="RKO71220.1"/>
    <property type="molecule type" value="Genomic_DNA"/>
</dbReference>
<dbReference type="OrthoDB" id="7294637at2"/>
<dbReference type="Pfam" id="PF13088">
    <property type="entry name" value="BNR_2"/>
    <property type="match status" value="1"/>
</dbReference>
<dbReference type="PANTHER" id="PTHR10628">
    <property type="entry name" value="SIALIDASE"/>
    <property type="match status" value="1"/>
</dbReference>
<dbReference type="GO" id="GO:0006689">
    <property type="term" value="P:ganglioside catabolic process"/>
    <property type="evidence" value="ECO:0007669"/>
    <property type="project" value="TreeGrafter"/>
</dbReference>
<dbReference type="PANTHER" id="PTHR10628:SF30">
    <property type="entry name" value="EXO-ALPHA-SIALIDASE"/>
    <property type="match status" value="1"/>
</dbReference>
<gene>
    <name evidence="6" type="ORF">D7322_13790</name>
</gene>
<comment type="catalytic activity">
    <reaction evidence="1">
        <text>Hydrolysis of alpha-(2-&gt;3)-, alpha-(2-&gt;6)-, alpha-(2-&gt;8)- glycosidic linkages of terminal sialic acid residues in oligosaccharides, glycoproteins, glycolipids, colominic acid and synthetic substrates.</text>
        <dbReference type="EC" id="3.2.1.18"/>
    </reaction>
</comment>
<feature type="chain" id="PRO_5019195716" description="exo-alpha-sialidase" evidence="4">
    <location>
        <begin position="26"/>
        <end position="548"/>
    </location>
</feature>
<evidence type="ECO:0000313" key="7">
    <source>
        <dbReference type="Proteomes" id="UP000282423"/>
    </source>
</evidence>
<keyword evidence="7" id="KW-1185">Reference proteome</keyword>
<dbReference type="Proteomes" id="UP000282423">
    <property type="component" value="Unassembled WGS sequence"/>
</dbReference>
<evidence type="ECO:0000256" key="4">
    <source>
        <dbReference type="SAM" id="SignalP"/>
    </source>
</evidence>
<keyword evidence="4" id="KW-0732">Signal</keyword>
<dbReference type="CDD" id="cd15482">
    <property type="entry name" value="Sialidase_non-viral"/>
    <property type="match status" value="1"/>
</dbReference>
<dbReference type="SUPFAM" id="SSF50939">
    <property type="entry name" value="Sialidases"/>
    <property type="match status" value="1"/>
</dbReference>
<dbReference type="InterPro" id="IPR036278">
    <property type="entry name" value="Sialidase_sf"/>
</dbReference>
<proteinExistence type="inferred from homology"/>
<accession>A0A420VXW6</accession>
<dbReference type="GO" id="GO:0009313">
    <property type="term" value="P:oligosaccharide catabolic process"/>
    <property type="evidence" value="ECO:0007669"/>
    <property type="project" value="TreeGrafter"/>
</dbReference>
<sequence length="548" mass="60243">MQITTKIKDSLLTLFLLLTATAAVAQVRIAERHYTLPVLADQPINILKRLEFTADKRQQVEAELTLKTDALAAAQLDSVSCWFAGTDSTLLTPVPNAAQQRVTAQKWKGRSGKITVPLTLEKGVNYLWVTAKVHPFKKLDQAFEVAITKVSLLGVPSNSLLSGKFSRYRPAIAVHRQGAEGVHTSRIPGIITAKDGSLVAVYDARRELGRDLQGDIDIGVSRSLDGGRSWQPMEIAIDMGTFGGLPQKFNGVSDPNILLDERTGTIYVAGLWMHGVLDETGTWYPGIKDGREIHNHQWKNKGSQPGFGIKQTSQFLLVKSEDNGLTWSKPLNLTHLKRAEWWLWAPAPGHGISLQDGTLLMPSQGRDETGKAFSNIIYSRDGGQTWKTSNPALAESTTECMAVQLDNGDIMLNMRSNYNATHKGGDNGRAIALTKDLGETWTEHPTSHKALIEPTCMASIHKHVYQTGGNRSSLLVFCNPDSKFVRANITLKVSKDNGESWQPKVLLDEGKGRGYSCITSVDEHTIGVLYEGSQADLIFQQVPLKELL</sequence>
<evidence type="ECO:0000256" key="3">
    <source>
        <dbReference type="ARBA" id="ARBA00012733"/>
    </source>
</evidence>
<dbReference type="InterPro" id="IPR011040">
    <property type="entry name" value="Sialidase"/>
</dbReference>
<evidence type="ECO:0000259" key="5">
    <source>
        <dbReference type="Pfam" id="PF13088"/>
    </source>
</evidence>
<dbReference type="AlphaFoldDB" id="A0A420VXW6"/>
<evidence type="ECO:0000256" key="2">
    <source>
        <dbReference type="ARBA" id="ARBA00009348"/>
    </source>
</evidence>
<evidence type="ECO:0000256" key="1">
    <source>
        <dbReference type="ARBA" id="ARBA00000427"/>
    </source>
</evidence>
<comment type="similarity">
    <text evidence="2">Belongs to the glycosyl hydrolase 33 family.</text>
</comment>